<keyword evidence="1" id="KW-1133">Transmembrane helix</keyword>
<dbReference type="STRING" id="229921.ADN01_10370"/>
<dbReference type="Proteomes" id="UP000050501">
    <property type="component" value="Unassembled WGS sequence"/>
</dbReference>
<feature type="transmembrane region" description="Helical" evidence="1">
    <location>
        <begin position="26"/>
        <end position="46"/>
    </location>
</feature>
<feature type="transmembrane region" description="Helical" evidence="1">
    <location>
        <begin position="399"/>
        <end position="419"/>
    </location>
</feature>
<evidence type="ECO:0000313" key="2">
    <source>
        <dbReference type="EMBL" id="KPL80894.1"/>
    </source>
</evidence>
<reference evidence="2 3" key="1">
    <citation type="submission" date="2015-07" db="EMBL/GenBank/DDBJ databases">
        <title>Genome sequence of Levilinea saccharolytica DSM 16555.</title>
        <authorList>
            <person name="Hemp J."/>
            <person name="Ward L.M."/>
            <person name="Pace L.A."/>
            <person name="Fischer W.W."/>
        </authorList>
    </citation>
    <scope>NUCLEOTIDE SEQUENCE [LARGE SCALE GENOMIC DNA]</scope>
    <source>
        <strain evidence="2 3">KIBI-1</strain>
    </source>
</reference>
<accession>A0A0P6XKX3</accession>
<proteinExistence type="predicted"/>
<comment type="caution">
    <text evidence="2">The sequence shown here is derived from an EMBL/GenBank/DDBJ whole genome shotgun (WGS) entry which is preliminary data.</text>
</comment>
<feature type="transmembrane region" description="Helical" evidence="1">
    <location>
        <begin position="335"/>
        <end position="355"/>
    </location>
</feature>
<gene>
    <name evidence="2" type="ORF">ADN01_10370</name>
</gene>
<name>A0A0P6XKX3_9CHLR</name>
<dbReference type="AlphaFoldDB" id="A0A0P6XKX3"/>
<evidence type="ECO:0000256" key="1">
    <source>
        <dbReference type="SAM" id="Phobius"/>
    </source>
</evidence>
<protein>
    <recommendedName>
        <fullName evidence="4">DUF2029 domain-containing protein</fullName>
    </recommendedName>
</protein>
<keyword evidence="3" id="KW-1185">Reference proteome</keyword>
<feature type="transmembrane region" description="Helical" evidence="1">
    <location>
        <begin position="168"/>
        <end position="188"/>
    </location>
</feature>
<dbReference type="EMBL" id="LGCM01000038">
    <property type="protein sequence ID" value="KPL80894.1"/>
    <property type="molecule type" value="Genomic_DNA"/>
</dbReference>
<feature type="transmembrane region" description="Helical" evidence="1">
    <location>
        <begin position="105"/>
        <end position="135"/>
    </location>
</feature>
<feature type="transmembrane region" description="Helical" evidence="1">
    <location>
        <begin position="141"/>
        <end position="161"/>
    </location>
</feature>
<feature type="transmembrane region" description="Helical" evidence="1">
    <location>
        <begin position="367"/>
        <end position="387"/>
    </location>
</feature>
<evidence type="ECO:0008006" key="4">
    <source>
        <dbReference type="Google" id="ProtNLM"/>
    </source>
</evidence>
<keyword evidence="1" id="KW-0812">Transmembrane</keyword>
<feature type="transmembrane region" description="Helical" evidence="1">
    <location>
        <begin position="450"/>
        <end position="472"/>
    </location>
</feature>
<keyword evidence="1" id="KW-0472">Membrane</keyword>
<sequence>MKAAAAFFSAFFRQDAEARLPAAVRWGFLTVLFLLGAAFWAAFLNFGAGPWEYHDWAEVNLPRLAFVQDAVRTGQLPLHMPDSSALRGLTDRFHALPDVILSPQLLLLGVMPLGVFILVNWLLLYAAGFAGLLALRRQEHLSLGVFTSLFLLLNFNGHLAAHLGVGHVTWGGTFLFPWLALLILRLLAGDTTWRWAAQTAALLFLIFLQGSFHQYVWALMFLGILGLAAWRKAWAVLRALVFANLLSMVRLLPPTLLLGTFDTDFYGGYPSLGAAARSLLQPRAPADSLPFANFYSPLGYWEFNLYLGWLGLALVGAGLAAWAWQQICARRLSPLWAPLGVLALLSVGSLYQPFAGLPIPLLNAERVSSRMLILPVTMACILGGAAWQRLLDGRQRAGWGALLLGVNALLGADLLRQAYAWRVTAAAAVFPFTPVDVTIKTVANHADPPYTGLLLAGLAVTTAAALALAFFVRREARPKAPNN</sequence>
<feature type="transmembrane region" description="Helical" evidence="1">
    <location>
        <begin position="200"/>
        <end position="228"/>
    </location>
</feature>
<evidence type="ECO:0000313" key="3">
    <source>
        <dbReference type="Proteomes" id="UP000050501"/>
    </source>
</evidence>
<dbReference type="RefSeq" id="WP_075071122.1">
    <property type="nucleotide sequence ID" value="NZ_LGCM01000038.1"/>
</dbReference>
<feature type="transmembrane region" description="Helical" evidence="1">
    <location>
        <begin position="303"/>
        <end position="323"/>
    </location>
</feature>
<organism evidence="2 3">
    <name type="scientific">Levilinea saccharolytica</name>
    <dbReference type="NCBI Taxonomy" id="229921"/>
    <lineage>
        <taxon>Bacteria</taxon>
        <taxon>Bacillati</taxon>
        <taxon>Chloroflexota</taxon>
        <taxon>Anaerolineae</taxon>
        <taxon>Anaerolineales</taxon>
        <taxon>Anaerolineaceae</taxon>
        <taxon>Levilinea</taxon>
    </lineage>
</organism>